<sequence>MNDTNILLLYVADAPASARFYAELFGIEPVEASQTFALFILPSGLALGLWGKADVQPAPVAGGGGSEIGFKVKGAEEIDNTHANWLAKGATIAFPPTDLDFGRSFVALDPDGHRLRVYAAAEKM</sequence>
<dbReference type="InterPro" id="IPR052164">
    <property type="entry name" value="Anthracycline_SecMetBiosynth"/>
</dbReference>
<evidence type="ECO:0000313" key="2">
    <source>
        <dbReference type="EMBL" id="ACB94183.1"/>
    </source>
</evidence>
<dbReference type="PROSITE" id="PS51819">
    <property type="entry name" value="VOC"/>
    <property type="match status" value="1"/>
</dbReference>
<name>B2IEZ2_BEII9</name>
<dbReference type="Pfam" id="PF00903">
    <property type="entry name" value="Glyoxalase"/>
    <property type="match status" value="1"/>
</dbReference>
<keyword evidence="2" id="KW-0223">Dioxygenase</keyword>
<dbReference type="InterPro" id="IPR026275">
    <property type="entry name" value="Glyoxalase/dOase/EhpR"/>
</dbReference>
<dbReference type="SUPFAM" id="SSF54593">
    <property type="entry name" value="Glyoxalase/Bleomycin resistance protein/Dihydroxybiphenyl dioxygenase"/>
    <property type="match status" value="1"/>
</dbReference>
<keyword evidence="3" id="KW-1185">Reference proteome</keyword>
<dbReference type="PANTHER" id="PTHR33993">
    <property type="entry name" value="GLYOXALASE-RELATED"/>
    <property type="match status" value="1"/>
</dbReference>
<dbReference type="STRING" id="395963.Bind_0531"/>
<dbReference type="EMBL" id="CP001016">
    <property type="protein sequence ID" value="ACB94183.1"/>
    <property type="molecule type" value="Genomic_DNA"/>
</dbReference>
<dbReference type="OrthoDB" id="9806945at2"/>
<proteinExistence type="predicted"/>
<evidence type="ECO:0000313" key="3">
    <source>
        <dbReference type="Proteomes" id="UP000001695"/>
    </source>
</evidence>
<reference evidence="3" key="1">
    <citation type="submission" date="2008-03" db="EMBL/GenBank/DDBJ databases">
        <title>Complete sequence of chromosome of Beijerinckia indica subsp. indica ATCC 9039.</title>
        <authorList>
            <consortium name="US DOE Joint Genome Institute"/>
            <person name="Copeland A."/>
            <person name="Lucas S."/>
            <person name="Lapidus A."/>
            <person name="Glavina del Rio T."/>
            <person name="Dalin E."/>
            <person name="Tice H."/>
            <person name="Bruce D."/>
            <person name="Goodwin L."/>
            <person name="Pitluck S."/>
            <person name="LaButti K."/>
            <person name="Schmutz J."/>
            <person name="Larimer F."/>
            <person name="Land M."/>
            <person name="Hauser L."/>
            <person name="Kyrpides N."/>
            <person name="Mikhailova N."/>
            <person name="Dunfield P.F."/>
            <person name="Dedysh S.N."/>
            <person name="Liesack W."/>
            <person name="Saw J.H."/>
            <person name="Alam M."/>
            <person name="Chen Y."/>
            <person name="Murrell J.C."/>
            <person name="Richardson P."/>
        </authorList>
    </citation>
    <scope>NUCLEOTIDE SEQUENCE [LARGE SCALE GENOMIC DNA]</scope>
    <source>
        <strain evidence="3">ATCC 9039 / DSM 1715 / NCIMB 8712</strain>
    </source>
</reference>
<dbReference type="PIRSF" id="PIRSF039020">
    <property type="entry name" value="EhpR"/>
    <property type="match status" value="1"/>
</dbReference>
<dbReference type="InterPro" id="IPR029068">
    <property type="entry name" value="Glyas_Bleomycin-R_OHBP_Dase"/>
</dbReference>
<organism evidence="2 3">
    <name type="scientific">Beijerinckia indica subsp. indica (strain ATCC 9039 / DSM 1715 / NCIMB 8712)</name>
    <dbReference type="NCBI Taxonomy" id="395963"/>
    <lineage>
        <taxon>Bacteria</taxon>
        <taxon>Pseudomonadati</taxon>
        <taxon>Pseudomonadota</taxon>
        <taxon>Alphaproteobacteria</taxon>
        <taxon>Hyphomicrobiales</taxon>
        <taxon>Beijerinckiaceae</taxon>
        <taxon>Beijerinckia</taxon>
    </lineage>
</organism>
<feature type="domain" description="VOC" evidence="1">
    <location>
        <begin position="3"/>
        <end position="120"/>
    </location>
</feature>
<dbReference type="KEGG" id="bid:Bind_0531"/>
<accession>B2IEZ2</accession>
<dbReference type="RefSeq" id="WP_012383541.1">
    <property type="nucleotide sequence ID" value="NC_010581.1"/>
</dbReference>
<dbReference type="InterPro" id="IPR004360">
    <property type="entry name" value="Glyas_Fos-R_dOase_dom"/>
</dbReference>
<dbReference type="Proteomes" id="UP000001695">
    <property type="component" value="Chromosome"/>
</dbReference>
<dbReference type="HOGENOM" id="CLU_163370_1_0_5"/>
<dbReference type="InterPro" id="IPR037523">
    <property type="entry name" value="VOC_core"/>
</dbReference>
<keyword evidence="2" id="KW-0560">Oxidoreductase</keyword>
<evidence type="ECO:0000259" key="1">
    <source>
        <dbReference type="PROSITE" id="PS51819"/>
    </source>
</evidence>
<dbReference type="AlphaFoldDB" id="B2IEZ2"/>
<dbReference type="Gene3D" id="3.30.720.120">
    <property type="match status" value="1"/>
</dbReference>
<reference evidence="2 3" key="2">
    <citation type="journal article" date="2010" name="J. Bacteriol.">
        <title>Complete genome sequence of Beijerinckia indica subsp. indica.</title>
        <authorList>
            <person name="Tamas I."/>
            <person name="Dedysh S.N."/>
            <person name="Liesack W."/>
            <person name="Stott M.B."/>
            <person name="Alam M."/>
            <person name="Murrell J.C."/>
            <person name="Dunfield P.F."/>
        </authorList>
    </citation>
    <scope>NUCLEOTIDE SEQUENCE [LARGE SCALE GENOMIC DNA]</scope>
    <source>
        <strain evidence="3">ATCC 9039 / DSM 1715 / NCIMB 8712</strain>
    </source>
</reference>
<gene>
    <name evidence="2" type="ordered locus">Bind_0531</name>
</gene>
<protein>
    <submittedName>
        <fullName evidence="2">Glyoxalase/bleomycin resistance protein/dioxygenase</fullName>
    </submittedName>
</protein>
<dbReference type="eggNOG" id="COG0346">
    <property type="taxonomic scope" value="Bacteria"/>
</dbReference>
<dbReference type="Gene3D" id="3.30.720.110">
    <property type="match status" value="1"/>
</dbReference>
<dbReference type="GO" id="GO:0051213">
    <property type="term" value="F:dioxygenase activity"/>
    <property type="evidence" value="ECO:0007669"/>
    <property type="project" value="UniProtKB-KW"/>
</dbReference>